<sequence length="113" mass="12741">MSEAAKRKFRQSMQSGNTRPTNIATRIFMLTLFIFLAVQLVINAILSPMGVQLEAYNVEKTRLLEENRSLEQTLANMGSIKALNHLSAKKLKLVQSNTKQIVYISDSSLRAEK</sequence>
<dbReference type="AlphaFoldDB" id="A0A0G0N035"/>
<evidence type="ECO:0008006" key="4">
    <source>
        <dbReference type="Google" id="ProtNLM"/>
    </source>
</evidence>
<dbReference type="Proteomes" id="UP000034799">
    <property type="component" value="Unassembled WGS sequence"/>
</dbReference>
<name>A0A0G0N035_9BACT</name>
<dbReference type="EMBL" id="LBWK01000001">
    <property type="protein sequence ID" value="KKR06166.1"/>
    <property type="molecule type" value="Genomic_DNA"/>
</dbReference>
<evidence type="ECO:0000256" key="1">
    <source>
        <dbReference type="SAM" id="Phobius"/>
    </source>
</evidence>
<dbReference type="STRING" id="1619100.UT34_C0001G0206"/>
<comment type="caution">
    <text evidence="2">The sequence shown here is derived from an EMBL/GenBank/DDBJ whole genome shotgun (WGS) entry which is preliminary data.</text>
</comment>
<feature type="transmembrane region" description="Helical" evidence="1">
    <location>
        <begin position="21"/>
        <end position="42"/>
    </location>
</feature>
<accession>A0A0G0N035</accession>
<evidence type="ECO:0000313" key="3">
    <source>
        <dbReference type="Proteomes" id="UP000034799"/>
    </source>
</evidence>
<proteinExistence type="predicted"/>
<protein>
    <recommendedName>
        <fullName evidence="4">Cell division protein FtsL</fullName>
    </recommendedName>
</protein>
<gene>
    <name evidence="2" type="ORF">UT34_C0001G0206</name>
</gene>
<evidence type="ECO:0000313" key="2">
    <source>
        <dbReference type="EMBL" id="KKR06166.1"/>
    </source>
</evidence>
<keyword evidence="1" id="KW-0812">Transmembrane</keyword>
<keyword evidence="1" id="KW-0472">Membrane</keyword>
<reference evidence="2 3" key="1">
    <citation type="journal article" date="2015" name="Nature">
        <title>rRNA introns, odd ribosomes, and small enigmatic genomes across a large radiation of phyla.</title>
        <authorList>
            <person name="Brown C.T."/>
            <person name="Hug L.A."/>
            <person name="Thomas B.C."/>
            <person name="Sharon I."/>
            <person name="Castelle C.J."/>
            <person name="Singh A."/>
            <person name="Wilkins M.J."/>
            <person name="Williams K.H."/>
            <person name="Banfield J.F."/>
        </authorList>
    </citation>
    <scope>NUCLEOTIDE SEQUENCE [LARGE SCALE GENOMIC DNA]</scope>
</reference>
<organism evidence="2 3">
    <name type="scientific">candidate division WS6 bacterium GW2011_GWF2_39_15</name>
    <dbReference type="NCBI Taxonomy" id="1619100"/>
    <lineage>
        <taxon>Bacteria</taxon>
        <taxon>Candidatus Dojkabacteria</taxon>
    </lineage>
</organism>
<keyword evidence="1" id="KW-1133">Transmembrane helix</keyword>